<sequence>MFTQSVSDILKKIRRIEIRTRNPVAEIFRGEYHSRFKGQGLEFSEVREYQPGDNYRDIDWNVSARLGQLYIKKYRETRELRVVFLVDVSASQEFGTRSMIKRERIAELVAALAFSAVANQDLAGLILFSDRVEKFLPPRKGRNNALAILREVLYYEPKSKKTSLQVACEYAHKMLKKRCILFIISDWIDSGYEHSLKILATKNDVIAIRVLDDSELELPRAGILSLQDPETGEEVWINSSDPKLRKAYQEIVNKEQKDLEEFFRKCNCDYLLIRTSESYINSLRKFFTLRERRR</sequence>
<reference evidence="2 3" key="1">
    <citation type="journal article" date="2008" name="J. Bacteriol.">
        <title>'Candidatus Cloacamonas acidaminovorans': genome sequence reconstruction provides a first glimpse of a new bacterial division.</title>
        <authorList>
            <person name="Pelletier E."/>
            <person name="Kreimeyer A."/>
            <person name="Bocs S."/>
            <person name="Rouy Z."/>
            <person name="Gyapay G."/>
            <person name="Chouari R."/>
            <person name="Riviere D."/>
            <person name="Ganesan A."/>
            <person name="Daegelen P."/>
            <person name="Sghir A."/>
            <person name="Cohen G.N."/>
            <person name="Medigue C."/>
            <person name="Weissenbach J."/>
            <person name="Le Paslier D."/>
        </authorList>
    </citation>
    <scope>NUCLEOTIDE SEQUENCE [LARGE SCALE GENOMIC DNA]</scope>
    <source>
        <strain evidence="3">Evry</strain>
    </source>
</reference>
<dbReference type="OrthoDB" id="9776116at2"/>
<evidence type="ECO:0000313" key="2">
    <source>
        <dbReference type="EMBL" id="CAO81261.1"/>
    </source>
</evidence>
<dbReference type="STRING" id="459349.CLOAM1409"/>
<dbReference type="Proteomes" id="UP000002019">
    <property type="component" value="Chromosome"/>
</dbReference>
<accession>B0VEU5</accession>
<dbReference type="PANTHER" id="PTHR33608:SF6">
    <property type="entry name" value="BLL2464 PROTEIN"/>
    <property type="match status" value="1"/>
</dbReference>
<dbReference type="PANTHER" id="PTHR33608">
    <property type="entry name" value="BLL2464 PROTEIN"/>
    <property type="match status" value="1"/>
</dbReference>
<dbReference type="eggNOG" id="COG1721">
    <property type="taxonomic scope" value="Bacteria"/>
</dbReference>
<gene>
    <name evidence="2" type="ordered locus">CLOAM1409</name>
</gene>
<dbReference type="HOGENOM" id="CLU_054927_2_0_0"/>
<dbReference type="InterPro" id="IPR002881">
    <property type="entry name" value="DUF58"/>
</dbReference>
<dbReference type="KEGG" id="caci:CLOAM1409"/>
<dbReference type="Gene3D" id="3.40.50.410">
    <property type="entry name" value="von Willebrand factor, type A domain"/>
    <property type="match status" value="1"/>
</dbReference>
<name>B0VEU5_CLOAI</name>
<organism evidence="2 3">
    <name type="scientific">Cloacimonas acidaminovorans (strain Evry)</name>
    <dbReference type="NCBI Taxonomy" id="459349"/>
    <lineage>
        <taxon>Bacteria</taxon>
        <taxon>Pseudomonadati</taxon>
        <taxon>Candidatus Cloacimonadota</taxon>
        <taxon>Candidatus Cloacimonadia</taxon>
        <taxon>Candidatus Cloacimonadales</taxon>
        <taxon>Candidatus Cloacimonadaceae</taxon>
        <taxon>Candidatus Cloacimonas</taxon>
    </lineage>
</organism>
<proteinExistence type="predicted"/>
<dbReference type="AlphaFoldDB" id="B0VEU5"/>
<dbReference type="RefSeq" id="WP_015425119.1">
    <property type="nucleotide sequence ID" value="NC_020449.1"/>
</dbReference>
<evidence type="ECO:0000313" key="3">
    <source>
        <dbReference type="Proteomes" id="UP000002019"/>
    </source>
</evidence>
<dbReference type="SUPFAM" id="SSF53300">
    <property type="entry name" value="vWA-like"/>
    <property type="match status" value="1"/>
</dbReference>
<dbReference type="EMBL" id="CU466930">
    <property type="protein sequence ID" value="CAO81261.1"/>
    <property type="molecule type" value="Genomic_DNA"/>
</dbReference>
<dbReference type="Pfam" id="PF01882">
    <property type="entry name" value="DUF58"/>
    <property type="match status" value="1"/>
</dbReference>
<feature type="domain" description="DUF58" evidence="1">
    <location>
        <begin position="45"/>
        <end position="257"/>
    </location>
</feature>
<protein>
    <recommendedName>
        <fullName evidence="1">DUF58 domain-containing protein</fullName>
    </recommendedName>
</protein>
<dbReference type="InterPro" id="IPR036465">
    <property type="entry name" value="vWFA_dom_sf"/>
</dbReference>
<keyword evidence="3" id="KW-1185">Reference proteome</keyword>
<evidence type="ECO:0000259" key="1">
    <source>
        <dbReference type="Pfam" id="PF01882"/>
    </source>
</evidence>